<evidence type="ECO:0008006" key="9">
    <source>
        <dbReference type="Google" id="ProtNLM"/>
    </source>
</evidence>
<dbReference type="PANTHER" id="PTHR43025">
    <property type="entry name" value="MONOGALACTOSYLDIACYLGLYCEROL SYNTHASE"/>
    <property type="match status" value="1"/>
</dbReference>
<organism evidence="7 8">
    <name type="scientific">Candidatus Scatomorpha merdipullorum</name>
    <dbReference type="NCBI Taxonomy" id="2840927"/>
    <lineage>
        <taxon>Bacteria</taxon>
        <taxon>Bacillati</taxon>
        <taxon>Bacillota</taxon>
        <taxon>Clostridia</taxon>
        <taxon>Eubacteriales</taxon>
        <taxon>Candidatus Scatomorpha</taxon>
    </lineage>
</organism>
<comment type="subcellular location">
    <subcellularLocation>
        <location evidence="1">Membrane</location>
    </subcellularLocation>
</comment>
<comment type="similarity">
    <text evidence="2">Belongs to the glycosyltransferase 28 family.</text>
</comment>
<dbReference type="InterPro" id="IPR050519">
    <property type="entry name" value="Glycosyltransf_28_UgtP"/>
</dbReference>
<proteinExistence type="inferred from homology"/>
<dbReference type="InterPro" id="IPR007235">
    <property type="entry name" value="Glyco_trans_28_C"/>
</dbReference>
<evidence type="ECO:0000259" key="6">
    <source>
        <dbReference type="Pfam" id="PF06925"/>
    </source>
</evidence>
<dbReference type="Pfam" id="PF04101">
    <property type="entry name" value="Glyco_tran_28_C"/>
    <property type="match status" value="1"/>
</dbReference>
<evidence type="ECO:0000313" key="8">
    <source>
        <dbReference type="Proteomes" id="UP000824001"/>
    </source>
</evidence>
<gene>
    <name evidence="7" type="ORF">IAC18_08535</name>
</gene>
<dbReference type="GO" id="GO:0009247">
    <property type="term" value="P:glycolipid biosynthetic process"/>
    <property type="evidence" value="ECO:0007669"/>
    <property type="project" value="InterPro"/>
</dbReference>
<evidence type="ECO:0000256" key="2">
    <source>
        <dbReference type="ARBA" id="ARBA00006962"/>
    </source>
</evidence>
<dbReference type="AlphaFoldDB" id="A0A9D1JVI1"/>
<sequence length="367" mass="39621">MKLLILTCSTGGGHTSAARAVAEAASEAGAECVIMDALRFLPGVEGKVISRGHTFVYRHMPRLFGVGYRMERRGGARAFRVTCARGARALRRCILEGGYDAVFSVHVFASFMLSELRRRGLLNVPAAQVATDYTCSPGFAECNLDLNFIPLGLRDEFIACGLRPEQLADTGIPVRREFSRGKTREHARRLLKLPKSGPLVLLMCGSMGCGPMEELAEGLSAALPEDGTLAVLCGTNERLKADIEAAGLANVRPVGYTKRVSLWMDAADLIISKPGGLTSSEAMAKRLPMIIVDAVPGCETKNLEYLTARGCARFVPVEDIPAAARELLLNADEREEIRGRIEQNFPQGAAERITEALFGLAKGQSRG</sequence>
<protein>
    <recommendedName>
        <fullName evidence="9">Glycosyltransferase</fullName>
    </recommendedName>
</protein>
<dbReference type="InterPro" id="IPR009695">
    <property type="entry name" value="Diacylglyc_glucosyltr_N"/>
</dbReference>
<dbReference type="GO" id="GO:0016758">
    <property type="term" value="F:hexosyltransferase activity"/>
    <property type="evidence" value="ECO:0007669"/>
    <property type="project" value="InterPro"/>
</dbReference>
<evidence type="ECO:0000256" key="1">
    <source>
        <dbReference type="ARBA" id="ARBA00004370"/>
    </source>
</evidence>
<comment type="caution">
    <text evidence="7">The sequence shown here is derived from an EMBL/GenBank/DDBJ whole genome shotgun (WGS) entry which is preliminary data.</text>
</comment>
<reference evidence="7" key="2">
    <citation type="journal article" date="2021" name="PeerJ">
        <title>Extensive microbial diversity within the chicken gut microbiome revealed by metagenomics and culture.</title>
        <authorList>
            <person name="Gilroy R."/>
            <person name="Ravi A."/>
            <person name="Getino M."/>
            <person name="Pursley I."/>
            <person name="Horton D.L."/>
            <person name="Alikhan N.F."/>
            <person name="Baker D."/>
            <person name="Gharbi K."/>
            <person name="Hall N."/>
            <person name="Watson M."/>
            <person name="Adriaenssens E.M."/>
            <person name="Foster-Nyarko E."/>
            <person name="Jarju S."/>
            <person name="Secka A."/>
            <person name="Antonio M."/>
            <person name="Oren A."/>
            <person name="Chaudhuri R.R."/>
            <person name="La Ragione R."/>
            <person name="Hildebrand F."/>
            <person name="Pallen M.J."/>
        </authorList>
    </citation>
    <scope>NUCLEOTIDE SEQUENCE</scope>
    <source>
        <strain evidence="7">ChiHjej10B9-9673</strain>
    </source>
</reference>
<dbReference type="Pfam" id="PF06925">
    <property type="entry name" value="MGDG_synth"/>
    <property type="match status" value="1"/>
</dbReference>
<evidence type="ECO:0000313" key="7">
    <source>
        <dbReference type="EMBL" id="HIS67600.1"/>
    </source>
</evidence>
<evidence type="ECO:0000259" key="5">
    <source>
        <dbReference type="Pfam" id="PF04101"/>
    </source>
</evidence>
<dbReference type="EMBL" id="DVJK01000244">
    <property type="protein sequence ID" value="HIS67600.1"/>
    <property type="molecule type" value="Genomic_DNA"/>
</dbReference>
<keyword evidence="4" id="KW-0808">Transferase</keyword>
<dbReference type="Proteomes" id="UP000824001">
    <property type="component" value="Unassembled WGS sequence"/>
</dbReference>
<keyword evidence="3" id="KW-0328">Glycosyltransferase</keyword>
<name>A0A9D1JVI1_9FIRM</name>
<evidence type="ECO:0000256" key="3">
    <source>
        <dbReference type="ARBA" id="ARBA00022676"/>
    </source>
</evidence>
<dbReference type="GO" id="GO:0016020">
    <property type="term" value="C:membrane"/>
    <property type="evidence" value="ECO:0007669"/>
    <property type="project" value="UniProtKB-SubCell"/>
</dbReference>
<accession>A0A9D1JVI1</accession>
<dbReference type="PANTHER" id="PTHR43025:SF3">
    <property type="entry name" value="MONOGALACTOSYLDIACYLGLYCEROL SYNTHASE 1, CHLOROPLASTIC"/>
    <property type="match status" value="1"/>
</dbReference>
<evidence type="ECO:0000256" key="4">
    <source>
        <dbReference type="ARBA" id="ARBA00022679"/>
    </source>
</evidence>
<feature type="domain" description="Glycosyl transferase family 28 C-terminal" evidence="5">
    <location>
        <begin position="200"/>
        <end position="320"/>
    </location>
</feature>
<reference evidence="7" key="1">
    <citation type="submission" date="2020-10" db="EMBL/GenBank/DDBJ databases">
        <authorList>
            <person name="Gilroy R."/>
        </authorList>
    </citation>
    <scope>NUCLEOTIDE SEQUENCE</scope>
    <source>
        <strain evidence="7">ChiHjej10B9-9673</strain>
    </source>
</reference>
<feature type="domain" description="Diacylglycerol glucosyltransferase N-terminal" evidence="6">
    <location>
        <begin position="14"/>
        <end position="174"/>
    </location>
</feature>
<dbReference type="SUPFAM" id="SSF53756">
    <property type="entry name" value="UDP-Glycosyltransferase/glycogen phosphorylase"/>
    <property type="match status" value="1"/>
</dbReference>
<dbReference type="Gene3D" id="3.40.50.2000">
    <property type="entry name" value="Glycogen Phosphorylase B"/>
    <property type="match status" value="1"/>
</dbReference>